<dbReference type="SUPFAM" id="SSF52540">
    <property type="entry name" value="P-loop containing nucleoside triphosphate hydrolases"/>
    <property type="match status" value="1"/>
</dbReference>
<dbReference type="InterPro" id="IPR006500">
    <property type="entry name" value="Helicase_put_C_phage/plasmid"/>
</dbReference>
<dbReference type="Pfam" id="PF08706">
    <property type="entry name" value="D5_N"/>
    <property type="match status" value="2"/>
</dbReference>
<dbReference type="SMART" id="SM00885">
    <property type="entry name" value="D5_N"/>
    <property type="match status" value="1"/>
</dbReference>
<accession>A0ABR8KPU0</accession>
<protein>
    <recommendedName>
        <fullName evidence="5">SF3 helicase domain-containing protein</fullName>
    </recommendedName>
</protein>
<dbReference type="InterPro" id="IPR014015">
    <property type="entry name" value="Helicase_SF3_DNA-vir"/>
</dbReference>
<dbReference type="RefSeq" id="WP_190788137.1">
    <property type="nucleotide sequence ID" value="NZ_JACXLC010000001.1"/>
</dbReference>
<evidence type="ECO:0000259" key="5">
    <source>
        <dbReference type="PROSITE" id="PS51206"/>
    </source>
</evidence>
<proteinExistence type="predicted"/>
<keyword evidence="2" id="KW-0378">Hydrolase</keyword>
<dbReference type="Proteomes" id="UP000635384">
    <property type="component" value="Unassembled WGS sequence"/>
</dbReference>
<reference evidence="6 7" key="1">
    <citation type="submission" date="2020-09" db="EMBL/GenBank/DDBJ databases">
        <authorList>
            <person name="Yoon J.-W."/>
        </authorList>
    </citation>
    <scope>NUCLEOTIDE SEQUENCE [LARGE SCALE GENOMIC DNA]</scope>
    <source>
        <strain evidence="6 7">KMU-140</strain>
    </source>
</reference>
<sequence length="616" mass="68036">MRITIAPDLPRDLACAFLPLTDLGNAERWRMRHGDDFRFCDKIGWFNWDGRRWRLLSEEKDALPAEVMQSVFATVRAVRNEAALVRALGCDIADVRDRFPDSSGGEQSFGTFIAWAGVRKDEGWEDLAKGIARSHPPDADGNRGPKYDKAIGEARDFVAECETRDFALETMPSKRKLWSDAIDAHAKASEALGKLGAVAKLARAFEGIAVEPDAFDADRMAVNVLNGTLRLKRRSVKRSPEEVAAGKSAWKVDGWKVVKTAHDRGDLITKLAPVKYAPSAKAPVWDGFLERVQPDPVMRRFILQWFGLSLTGDIGEQKLAFFYGSGRNGKGTAVEAVAHLAGDYAGSIPIESFLDNGIKRRGDQATPDLARLPGVRFLRVSEPERGARLNEGLIKMVTGGDPVDARHLNKGFFTFQPDFKMTISGNHKPEIKDTSDGIWRRMQLVPWAVTVAVEDVDRDLPEKLRSEASGILNRLLEGLTDWRESGLIEPDAVRMATAAYRDQSDELGRFLSETCLVGEDVPERPLRVGAKMLHDTYLAWCDMAGGASWTNKGFKKAMLDKGFEQKTSDGIKWIGIALRDGVTPETIRDGNWSAADGAEEATGDAGAGEEGIYDDW</sequence>
<evidence type="ECO:0000256" key="2">
    <source>
        <dbReference type="ARBA" id="ARBA00022801"/>
    </source>
</evidence>
<dbReference type="Gene3D" id="3.40.50.300">
    <property type="entry name" value="P-loop containing nucleotide triphosphate hydrolases"/>
    <property type="match status" value="1"/>
</dbReference>
<evidence type="ECO:0000256" key="3">
    <source>
        <dbReference type="ARBA" id="ARBA00022840"/>
    </source>
</evidence>
<feature type="domain" description="SF3 helicase" evidence="5">
    <location>
        <begin position="297"/>
        <end position="460"/>
    </location>
</feature>
<dbReference type="PANTHER" id="PTHR35372:SF2">
    <property type="entry name" value="SF3 HELICASE DOMAIN-CONTAINING PROTEIN"/>
    <property type="match status" value="1"/>
</dbReference>
<organism evidence="6 7">
    <name type="scientific">Erythrobacter rubeus</name>
    <dbReference type="NCBI Taxonomy" id="2760803"/>
    <lineage>
        <taxon>Bacteria</taxon>
        <taxon>Pseudomonadati</taxon>
        <taxon>Pseudomonadota</taxon>
        <taxon>Alphaproteobacteria</taxon>
        <taxon>Sphingomonadales</taxon>
        <taxon>Erythrobacteraceae</taxon>
        <taxon>Erythrobacter/Porphyrobacter group</taxon>
        <taxon>Erythrobacter</taxon>
    </lineage>
</organism>
<dbReference type="InterPro" id="IPR027417">
    <property type="entry name" value="P-loop_NTPase"/>
</dbReference>
<comment type="caution">
    <text evidence="6">The sequence shown here is derived from an EMBL/GenBank/DDBJ whole genome shotgun (WGS) entry which is preliminary data.</text>
</comment>
<evidence type="ECO:0000256" key="1">
    <source>
        <dbReference type="ARBA" id="ARBA00022741"/>
    </source>
</evidence>
<evidence type="ECO:0000256" key="4">
    <source>
        <dbReference type="SAM" id="MobiDB-lite"/>
    </source>
</evidence>
<dbReference type="PANTHER" id="PTHR35372">
    <property type="entry name" value="ATP BINDING PROTEIN-RELATED"/>
    <property type="match status" value="1"/>
</dbReference>
<feature type="region of interest" description="Disordered" evidence="4">
    <location>
        <begin position="593"/>
        <end position="616"/>
    </location>
</feature>
<keyword evidence="1" id="KW-0547">Nucleotide-binding</keyword>
<dbReference type="InterPro" id="IPR014818">
    <property type="entry name" value="Phage/plasmid_primase_P4_C"/>
</dbReference>
<evidence type="ECO:0000313" key="6">
    <source>
        <dbReference type="EMBL" id="MBD2842694.1"/>
    </source>
</evidence>
<dbReference type="PROSITE" id="PS51206">
    <property type="entry name" value="SF3_HELICASE_1"/>
    <property type="match status" value="1"/>
</dbReference>
<dbReference type="InterPro" id="IPR051620">
    <property type="entry name" value="ORF904-like_C"/>
</dbReference>
<keyword evidence="7" id="KW-1185">Reference proteome</keyword>
<name>A0ABR8KPU0_9SPHN</name>
<keyword evidence="3" id="KW-0067">ATP-binding</keyword>
<gene>
    <name evidence="6" type="ORF">IB285_10540</name>
</gene>
<dbReference type="EMBL" id="JACXLC010000001">
    <property type="protein sequence ID" value="MBD2842694.1"/>
    <property type="molecule type" value="Genomic_DNA"/>
</dbReference>
<evidence type="ECO:0000313" key="7">
    <source>
        <dbReference type="Proteomes" id="UP000635384"/>
    </source>
</evidence>
<dbReference type="NCBIfam" id="TIGR01613">
    <property type="entry name" value="primase_Cterm"/>
    <property type="match status" value="1"/>
</dbReference>